<proteinExistence type="predicted"/>
<evidence type="ECO:0000256" key="1">
    <source>
        <dbReference type="ARBA" id="ARBA00022679"/>
    </source>
</evidence>
<organism evidence="2 3">
    <name type="scientific">Haloplanus ruber</name>
    <dbReference type="NCBI Taxonomy" id="869892"/>
    <lineage>
        <taxon>Archaea</taxon>
        <taxon>Methanobacteriati</taxon>
        <taxon>Methanobacteriota</taxon>
        <taxon>Stenosarchaea group</taxon>
        <taxon>Halobacteria</taxon>
        <taxon>Halobacteriales</taxon>
        <taxon>Haloferacaceae</taxon>
        <taxon>Haloplanus</taxon>
    </lineage>
</organism>
<evidence type="ECO:0000313" key="2">
    <source>
        <dbReference type="EMBL" id="MFD1633045.1"/>
    </source>
</evidence>
<reference evidence="2 3" key="1">
    <citation type="journal article" date="2019" name="Int. J. Syst. Evol. Microbiol.">
        <title>The Global Catalogue of Microorganisms (GCM) 10K type strain sequencing project: providing services to taxonomists for standard genome sequencing and annotation.</title>
        <authorList>
            <consortium name="The Broad Institute Genomics Platform"/>
            <consortium name="The Broad Institute Genome Sequencing Center for Infectious Disease"/>
            <person name="Wu L."/>
            <person name="Ma J."/>
        </authorList>
    </citation>
    <scope>NUCLEOTIDE SEQUENCE [LARGE SCALE GENOMIC DNA]</scope>
    <source>
        <strain evidence="2 3">CGMCC 1.10594</strain>
    </source>
</reference>
<dbReference type="Pfam" id="PF02515">
    <property type="entry name" value="CoA_transf_3"/>
    <property type="match status" value="1"/>
</dbReference>
<dbReference type="PANTHER" id="PTHR48228">
    <property type="entry name" value="SUCCINYL-COA--D-CITRAMALATE COA-TRANSFERASE"/>
    <property type="match status" value="1"/>
</dbReference>
<comment type="caution">
    <text evidence="2">The sequence shown here is derived from an EMBL/GenBank/DDBJ whole genome shotgun (WGS) entry which is preliminary data.</text>
</comment>
<sequence>MTTARERQGPLDGLRVVDCSGMIAGGFATTQLADFGADVIKVEHPDGGDPLREWPPYAEREAQGSADETGEQRATDERGVSLWWKSIGRNKRCVTLDLSAAEGSALLLDLIADADVLFENFRPGTMERWGLGPERLHEENPGLIVVRQSGYGQTGPKSNKPGFGTVAEGVSNWAQVNGFPDSKPLLPPISLADLTAANVAVQGVMFAVFERDVGRSGGSGEGQVIDMSLYEPLFRLFLSEVEAYDRLGETRERIGNHHESAAPRNVYETADGYMTLSASAQSIFENVAEAVGRPDLVEDPRFADNEARVEHADELDEVIEAWTRERSTETAIAEMEAADAIVGPVYDMADIFADEQYAARDNIVEVEDEDLGSLKTAGPVPRFTRTPGAVDHAGPRHGQHNDEVYLSELGLDESEFDRLRDAGVI</sequence>
<dbReference type="AlphaFoldDB" id="A0ABD6CVI9"/>
<dbReference type="InterPro" id="IPR044855">
    <property type="entry name" value="CoA-Trfase_III_dom3_sf"/>
</dbReference>
<keyword evidence="3" id="KW-1185">Reference proteome</keyword>
<accession>A0ABD6CVI9</accession>
<dbReference type="EMBL" id="JBHUDL010000006">
    <property type="protein sequence ID" value="MFD1633045.1"/>
    <property type="molecule type" value="Genomic_DNA"/>
</dbReference>
<dbReference type="RefSeq" id="WP_256406839.1">
    <property type="nucleotide sequence ID" value="NZ_CP187151.1"/>
</dbReference>
<gene>
    <name evidence="2" type="ORF">ACFSBJ_04755</name>
</gene>
<dbReference type="PANTHER" id="PTHR48228:SF6">
    <property type="entry name" value="L-CARNITINE COA-TRANSFERASE"/>
    <property type="match status" value="1"/>
</dbReference>
<dbReference type="InterPro" id="IPR050509">
    <property type="entry name" value="CoA-transferase_III"/>
</dbReference>
<protein>
    <submittedName>
        <fullName evidence="2">CaiB/BaiF CoA transferase family protein</fullName>
    </submittedName>
</protein>
<dbReference type="InterPro" id="IPR003673">
    <property type="entry name" value="CoA-Trfase_fam_III"/>
</dbReference>
<dbReference type="Proteomes" id="UP001597075">
    <property type="component" value="Unassembled WGS sequence"/>
</dbReference>
<dbReference type="SUPFAM" id="SSF89796">
    <property type="entry name" value="CoA-transferase family III (CaiB/BaiF)"/>
    <property type="match status" value="1"/>
</dbReference>
<evidence type="ECO:0000313" key="3">
    <source>
        <dbReference type="Proteomes" id="UP001597075"/>
    </source>
</evidence>
<dbReference type="Gene3D" id="3.30.1540.10">
    <property type="entry name" value="formyl-coa transferase, domain 3"/>
    <property type="match status" value="1"/>
</dbReference>
<dbReference type="Gene3D" id="3.40.50.10540">
    <property type="entry name" value="Crotonobetainyl-coa:carnitine coa-transferase, domain 1"/>
    <property type="match status" value="1"/>
</dbReference>
<dbReference type="GO" id="GO:0016740">
    <property type="term" value="F:transferase activity"/>
    <property type="evidence" value="ECO:0007669"/>
    <property type="project" value="UniProtKB-KW"/>
</dbReference>
<name>A0ABD6CVI9_9EURY</name>
<keyword evidence="1 2" id="KW-0808">Transferase</keyword>
<dbReference type="InterPro" id="IPR023606">
    <property type="entry name" value="CoA-Trfase_III_dom_1_sf"/>
</dbReference>